<reference evidence="2 3" key="1">
    <citation type="submission" date="2024-04" db="EMBL/GenBank/DDBJ databases">
        <authorList>
            <consortium name="Genoscope - CEA"/>
            <person name="William W."/>
        </authorList>
    </citation>
    <scope>NUCLEOTIDE SEQUENCE [LARGE SCALE GENOMIC DNA]</scope>
</reference>
<dbReference type="Pfam" id="PF04991">
    <property type="entry name" value="LicD"/>
    <property type="match status" value="1"/>
</dbReference>
<accession>A0AAV2HP14</accession>
<gene>
    <name evidence="2" type="ORF">GSLYS_00007876001</name>
</gene>
<sequence length="65" mass="7671">MTGQWQREMLLTFKVFTSAMSLFNVTYFLCEGSMLGAYRHHGFIPWDDDMDICMNVSDWLKVKQV</sequence>
<evidence type="ECO:0000313" key="3">
    <source>
        <dbReference type="Proteomes" id="UP001497497"/>
    </source>
</evidence>
<feature type="domain" description="LicD/FKTN/FKRP nucleotidyltransferase" evidence="1">
    <location>
        <begin position="24"/>
        <end position="62"/>
    </location>
</feature>
<organism evidence="2 3">
    <name type="scientific">Lymnaea stagnalis</name>
    <name type="common">Great pond snail</name>
    <name type="synonym">Helix stagnalis</name>
    <dbReference type="NCBI Taxonomy" id="6523"/>
    <lineage>
        <taxon>Eukaryota</taxon>
        <taxon>Metazoa</taxon>
        <taxon>Spiralia</taxon>
        <taxon>Lophotrochozoa</taxon>
        <taxon>Mollusca</taxon>
        <taxon>Gastropoda</taxon>
        <taxon>Heterobranchia</taxon>
        <taxon>Euthyneura</taxon>
        <taxon>Panpulmonata</taxon>
        <taxon>Hygrophila</taxon>
        <taxon>Lymnaeoidea</taxon>
        <taxon>Lymnaeidae</taxon>
        <taxon>Lymnaea</taxon>
    </lineage>
</organism>
<evidence type="ECO:0000259" key="1">
    <source>
        <dbReference type="Pfam" id="PF04991"/>
    </source>
</evidence>
<dbReference type="AlphaFoldDB" id="A0AAV2HP14"/>
<dbReference type="InterPro" id="IPR007074">
    <property type="entry name" value="LicD/FKTN/FKRP_NTP_transf"/>
</dbReference>
<dbReference type="PANTHER" id="PTHR43404:SF1">
    <property type="entry name" value="MNN4P"/>
    <property type="match status" value="1"/>
</dbReference>
<dbReference type="EMBL" id="CAXITT010000155">
    <property type="protein sequence ID" value="CAL1533916.1"/>
    <property type="molecule type" value="Genomic_DNA"/>
</dbReference>
<dbReference type="PANTHER" id="PTHR43404">
    <property type="entry name" value="LIPOPOLYSACCHARIDE CHOLINEPHOSPHOTRANSFERASE LICD"/>
    <property type="match status" value="1"/>
</dbReference>
<dbReference type="GO" id="GO:0009100">
    <property type="term" value="P:glycoprotein metabolic process"/>
    <property type="evidence" value="ECO:0007669"/>
    <property type="project" value="UniProtKB-ARBA"/>
</dbReference>
<dbReference type="Proteomes" id="UP001497497">
    <property type="component" value="Unassembled WGS sequence"/>
</dbReference>
<keyword evidence="3" id="KW-1185">Reference proteome</keyword>
<dbReference type="InterPro" id="IPR052942">
    <property type="entry name" value="LPS_cholinephosphotransferase"/>
</dbReference>
<name>A0AAV2HP14_LYMST</name>
<feature type="non-terminal residue" evidence="2">
    <location>
        <position position="65"/>
    </location>
</feature>
<comment type="caution">
    <text evidence="2">The sequence shown here is derived from an EMBL/GenBank/DDBJ whole genome shotgun (WGS) entry which is preliminary data.</text>
</comment>
<protein>
    <recommendedName>
        <fullName evidence="1">LicD/FKTN/FKRP nucleotidyltransferase domain-containing protein</fullName>
    </recommendedName>
</protein>
<evidence type="ECO:0000313" key="2">
    <source>
        <dbReference type="EMBL" id="CAL1533916.1"/>
    </source>
</evidence>
<proteinExistence type="predicted"/>